<dbReference type="RefSeq" id="WP_183664532.1">
    <property type="nucleotide sequence ID" value="NZ_BAAARH010000001.1"/>
</dbReference>
<dbReference type="GO" id="GO:0003677">
    <property type="term" value="F:DNA binding"/>
    <property type="evidence" value="ECO:0007669"/>
    <property type="project" value="UniProtKB-KW"/>
</dbReference>
<reference evidence="1 2" key="1">
    <citation type="submission" date="2020-08" db="EMBL/GenBank/DDBJ databases">
        <title>Sequencing the genomes of 1000 actinobacteria strains.</title>
        <authorList>
            <person name="Klenk H.-P."/>
        </authorList>
    </citation>
    <scope>NUCLEOTIDE SEQUENCE [LARGE SCALE GENOMIC DNA]</scope>
    <source>
        <strain evidence="1 2">DSM 105783</strain>
    </source>
</reference>
<gene>
    <name evidence="1" type="ORF">HD598_001225</name>
</gene>
<dbReference type="AlphaFoldDB" id="A0A7W8X061"/>
<sequence length="131" mass="14695">MDAQKLEQFCLSFPGAYADFPFGEEYAVFKVRAGAGAGSAEVPGKMFAMLINGNTRLNLKCDPPVSEALRAEYPAITPGYHMSKRHWITVEFGALEDEFVRELVEDSYDLVVSKMTRAQQERLRWRGLAAN</sequence>
<dbReference type="InterPro" id="IPR038056">
    <property type="entry name" value="YjbR-like_sf"/>
</dbReference>
<evidence type="ECO:0000313" key="2">
    <source>
        <dbReference type="Proteomes" id="UP000580797"/>
    </source>
</evidence>
<dbReference type="Proteomes" id="UP000580797">
    <property type="component" value="Unassembled WGS sequence"/>
</dbReference>
<evidence type="ECO:0000313" key="1">
    <source>
        <dbReference type="EMBL" id="MBB5512538.1"/>
    </source>
</evidence>
<dbReference type="Gene3D" id="3.90.1150.30">
    <property type="match status" value="1"/>
</dbReference>
<name>A0A7W8X061_9MICC</name>
<accession>A0A7W8X061</accession>
<dbReference type="InterPro" id="IPR007351">
    <property type="entry name" value="YjbR"/>
</dbReference>
<organism evidence="1 2">
    <name type="scientific">Neomicrococcus aestuarii</name>
    <dbReference type="NCBI Taxonomy" id="556325"/>
    <lineage>
        <taxon>Bacteria</taxon>
        <taxon>Bacillati</taxon>
        <taxon>Actinomycetota</taxon>
        <taxon>Actinomycetes</taxon>
        <taxon>Micrococcales</taxon>
        <taxon>Micrococcaceae</taxon>
        <taxon>Neomicrococcus</taxon>
    </lineage>
</organism>
<proteinExistence type="predicted"/>
<protein>
    <submittedName>
        <fullName evidence="1">Putative DNA-binding protein (MmcQ/YjbR family)</fullName>
    </submittedName>
</protein>
<dbReference type="Pfam" id="PF04237">
    <property type="entry name" value="YjbR"/>
    <property type="match status" value="1"/>
</dbReference>
<dbReference type="PANTHER" id="PTHR35145">
    <property type="entry name" value="CYTOPLASMIC PROTEIN-RELATED"/>
    <property type="match status" value="1"/>
</dbReference>
<dbReference type="PANTHER" id="PTHR35145:SF1">
    <property type="entry name" value="CYTOPLASMIC PROTEIN"/>
    <property type="match status" value="1"/>
</dbReference>
<comment type="caution">
    <text evidence="1">The sequence shown here is derived from an EMBL/GenBank/DDBJ whole genome shotgun (WGS) entry which is preliminary data.</text>
</comment>
<keyword evidence="1" id="KW-0238">DNA-binding</keyword>
<dbReference type="SUPFAM" id="SSF142906">
    <property type="entry name" value="YjbR-like"/>
    <property type="match status" value="1"/>
</dbReference>
<dbReference type="InterPro" id="IPR058532">
    <property type="entry name" value="YjbR/MT2646/Rv2570-like"/>
</dbReference>
<dbReference type="EMBL" id="JACHDR010000001">
    <property type="protein sequence ID" value="MBB5512538.1"/>
    <property type="molecule type" value="Genomic_DNA"/>
</dbReference>